<dbReference type="InterPro" id="IPR007382">
    <property type="entry name" value="UPF0756_TM"/>
</dbReference>
<feature type="transmembrane region" description="Helical" evidence="5">
    <location>
        <begin position="82"/>
        <end position="102"/>
    </location>
</feature>
<keyword evidence="7" id="KW-1185">Reference proteome</keyword>
<dbReference type="GO" id="GO:0005886">
    <property type="term" value="C:plasma membrane"/>
    <property type="evidence" value="ECO:0007669"/>
    <property type="project" value="UniProtKB-SubCell"/>
</dbReference>
<keyword evidence="2 5" id="KW-0812">Transmembrane</keyword>
<evidence type="ECO:0000313" key="6">
    <source>
        <dbReference type="EMBL" id="CUX97137.1"/>
    </source>
</evidence>
<reference evidence="7" key="1">
    <citation type="submission" date="2016-01" db="EMBL/GenBank/DDBJ databases">
        <authorList>
            <person name="Husnik F."/>
        </authorList>
    </citation>
    <scope>NUCLEOTIDE SEQUENCE [LARGE SCALE GENOMIC DNA]</scope>
</reference>
<dbReference type="RefSeq" id="WP_067567668.1">
    <property type="nucleotide sequence ID" value="NZ_LN999835.1"/>
</dbReference>
<gene>
    <name evidence="6" type="ORF">TPER_HE00204</name>
</gene>
<comment type="subcellular location">
    <subcellularLocation>
        <location evidence="5">Cell membrane</location>
        <topology evidence="5">Multi-pass membrane protein</topology>
    </subcellularLocation>
</comment>
<dbReference type="HAMAP" id="MF_01874">
    <property type="entry name" value="UPF0756"/>
    <property type="match status" value="1"/>
</dbReference>
<name>A0A143WTS9_9ENTR</name>
<dbReference type="KEGG" id="hed:TPER_HE00204"/>
<feature type="transmembrane region" description="Helical" evidence="5">
    <location>
        <begin position="51"/>
        <end position="70"/>
    </location>
</feature>
<feature type="transmembrane region" description="Helical" evidence="5">
    <location>
        <begin position="114"/>
        <end position="147"/>
    </location>
</feature>
<dbReference type="PATRIC" id="fig|1778263.3.peg.199"/>
<evidence type="ECO:0000256" key="3">
    <source>
        <dbReference type="ARBA" id="ARBA00022989"/>
    </source>
</evidence>
<evidence type="ECO:0000256" key="4">
    <source>
        <dbReference type="ARBA" id="ARBA00023136"/>
    </source>
</evidence>
<dbReference type="EMBL" id="LN999835">
    <property type="protein sequence ID" value="CUX97137.1"/>
    <property type="molecule type" value="Genomic_DNA"/>
</dbReference>
<dbReference type="PANTHER" id="PTHR38452">
    <property type="entry name" value="UPF0756 MEMBRANE PROTEIN YEAL"/>
    <property type="match status" value="1"/>
</dbReference>
<protein>
    <recommendedName>
        <fullName evidence="5">UPF0756 membrane protein TPER_HE00204</fullName>
    </recommendedName>
</protein>
<keyword evidence="4 5" id="KW-0472">Membrane</keyword>
<dbReference type="AlphaFoldDB" id="A0A143WTS9"/>
<evidence type="ECO:0000313" key="7">
    <source>
        <dbReference type="Proteomes" id="UP000095477"/>
    </source>
</evidence>
<dbReference type="Pfam" id="PF04284">
    <property type="entry name" value="DUF441"/>
    <property type="match status" value="1"/>
</dbReference>
<proteinExistence type="inferred from homology"/>
<dbReference type="Proteomes" id="UP000095477">
    <property type="component" value="Chromosome I"/>
</dbReference>
<comment type="similarity">
    <text evidence="5">Belongs to the UPF0756 family.</text>
</comment>
<feature type="transmembrane region" description="Helical" evidence="5">
    <location>
        <begin position="6"/>
        <end position="39"/>
    </location>
</feature>
<organism evidence="6 7">
    <name type="scientific">Candidatus Hoaglandella endobia</name>
    <dbReference type="NCBI Taxonomy" id="1778263"/>
    <lineage>
        <taxon>Bacteria</taxon>
        <taxon>Pseudomonadati</taxon>
        <taxon>Pseudomonadota</taxon>
        <taxon>Gammaproteobacteria</taxon>
        <taxon>Enterobacterales</taxon>
        <taxon>Enterobacteriaceae</taxon>
        <taxon>Candidatus Hoaglandella</taxon>
    </lineage>
</organism>
<evidence type="ECO:0000256" key="1">
    <source>
        <dbReference type="ARBA" id="ARBA00022475"/>
    </source>
</evidence>
<keyword evidence="3 5" id="KW-1133">Transmembrane helix</keyword>
<sequence>MNVSDSTLLVLLLLATLGVIIHNNTVTVAILVLLIIRLTNMDNCFPWIEKQGLNIGIIIVTIGMLAPIASGRITTYTVLRSFVHWESLLAIAIGIVVSWLGGRGVSLMSSQPSVIAGLLMGTVLGVALFHGVPVGPFIAAGLLSLLIDNNLNF</sequence>
<keyword evidence="1 5" id="KW-1003">Cell membrane</keyword>
<dbReference type="PANTHER" id="PTHR38452:SF1">
    <property type="entry name" value="UPF0756 MEMBRANE PROTEIN YEAL"/>
    <property type="match status" value="1"/>
</dbReference>
<accession>A0A143WTS9</accession>
<dbReference type="OrthoDB" id="80306at2"/>
<evidence type="ECO:0000256" key="2">
    <source>
        <dbReference type="ARBA" id="ARBA00022692"/>
    </source>
</evidence>
<evidence type="ECO:0000256" key="5">
    <source>
        <dbReference type="HAMAP-Rule" id="MF_01874"/>
    </source>
</evidence>